<dbReference type="AlphaFoldDB" id="A0A1I0GNM9"/>
<dbReference type="RefSeq" id="WP_092933262.1">
    <property type="nucleotide sequence ID" value="NZ_FMZP01000010.1"/>
</dbReference>
<keyword evidence="1" id="KW-0472">Membrane</keyword>
<sequence length="84" mass="8362">MTGLELLLLILVLVLVLGAGQLVAVARPFIINAVGGLVVLYLAQVGFGVTVAVSPLTVVIVAVGGVPGSVLVLALSLFGIAFVP</sequence>
<keyword evidence="1" id="KW-1133">Transmembrane helix</keyword>
<proteinExistence type="predicted"/>
<name>A0A1I0GNM9_9EURY</name>
<gene>
    <name evidence="3" type="ORF">SAMN04488694_11145</name>
    <name evidence="2" type="ORF">SAMN05192552_101080</name>
</gene>
<reference evidence="3" key="2">
    <citation type="submission" date="2016-10" db="EMBL/GenBank/DDBJ databases">
        <authorList>
            <person name="de Groot N.N."/>
        </authorList>
    </citation>
    <scope>NUCLEOTIDE SEQUENCE [LARGE SCALE GENOMIC DNA]</scope>
    <source>
        <strain evidence="3">CDM_6</strain>
    </source>
</reference>
<dbReference type="Pfam" id="PF07441">
    <property type="entry name" value="BofA"/>
    <property type="match status" value="1"/>
</dbReference>
<dbReference type="OrthoDB" id="205985at2157"/>
<evidence type="ECO:0000313" key="5">
    <source>
        <dbReference type="Proteomes" id="UP000324021"/>
    </source>
</evidence>
<feature type="transmembrane region" description="Helical" evidence="1">
    <location>
        <begin position="59"/>
        <end position="83"/>
    </location>
</feature>
<accession>A0A1I0GNM9</accession>
<feature type="transmembrane region" description="Helical" evidence="1">
    <location>
        <begin position="33"/>
        <end position="53"/>
    </location>
</feature>
<reference evidence="4 5" key="1">
    <citation type="submission" date="2016-10" db="EMBL/GenBank/DDBJ databases">
        <authorList>
            <person name="Varghese N."/>
            <person name="Submissions S."/>
        </authorList>
    </citation>
    <scope>NUCLEOTIDE SEQUENCE [LARGE SCALE GENOMIC DNA]</scope>
    <source>
        <strain evidence="2 5">CDM_1</strain>
        <strain evidence="4">CDM_6</strain>
    </source>
</reference>
<organism evidence="3 4">
    <name type="scientific">Natrinema hispanicum</name>
    <dbReference type="NCBI Taxonomy" id="392421"/>
    <lineage>
        <taxon>Archaea</taxon>
        <taxon>Methanobacteriati</taxon>
        <taxon>Methanobacteriota</taxon>
        <taxon>Stenosarchaea group</taxon>
        <taxon>Halobacteria</taxon>
        <taxon>Halobacteriales</taxon>
        <taxon>Natrialbaceae</taxon>
        <taxon>Natrinema</taxon>
    </lineage>
</organism>
<dbReference type="EMBL" id="FOIC01000011">
    <property type="protein sequence ID" value="SET72549.1"/>
    <property type="molecule type" value="Genomic_DNA"/>
</dbReference>
<evidence type="ECO:0000313" key="4">
    <source>
        <dbReference type="Proteomes" id="UP000199320"/>
    </source>
</evidence>
<dbReference type="EMBL" id="FMZP01000010">
    <property type="protein sequence ID" value="SDC98954.1"/>
    <property type="molecule type" value="Genomic_DNA"/>
</dbReference>
<evidence type="ECO:0000313" key="2">
    <source>
        <dbReference type="EMBL" id="SDC98954.1"/>
    </source>
</evidence>
<dbReference type="Proteomes" id="UP000199320">
    <property type="component" value="Unassembled WGS sequence"/>
</dbReference>
<keyword evidence="1" id="KW-0812">Transmembrane</keyword>
<evidence type="ECO:0000256" key="1">
    <source>
        <dbReference type="SAM" id="Phobius"/>
    </source>
</evidence>
<feature type="transmembrane region" description="Helical" evidence="1">
    <location>
        <begin position="6"/>
        <end position="26"/>
    </location>
</feature>
<dbReference type="Proteomes" id="UP000324021">
    <property type="component" value="Unassembled WGS sequence"/>
</dbReference>
<keyword evidence="4" id="KW-1185">Reference proteome</keyword>
<protein>
    <submittedName>
        <fullName evidence="3">SigmaK-factor processing regulatory protein BofA</fullName>
    </submittedName>
</protein>
<evidence type="ECO:0000313" key="3">
    <source>
        <dbReference type="EMBL" id="SET72549.1"/>
    </source>
</evidence>
<dbReference type="InterPro" id="IPR010001">
    <property type="entry name" value="BofA"/>
</dbReference>